<dbReference type="InterPro" id="IPR050940">
    <property type="entry name" value="Actin_reg-Ser/Thr_kinase"/>
</dbReference>
<evidence type="ECO:0000256" key="7">
    <source>
        <dbReference type="ARBA" id="ARBA00022840"/>
    </source>
</evidence>
<dbReference type="GO" id="GO:0046872">
    <property type="term" value="F:metal ion binding"/>
    <property type="evidence" value="ECO:0007669"/>
    <property type="project" value="UniProtKB-KW"/>
</dbReference>
<dbReference type="InterPro" id="IPR008266">
    <property type="entry name" value="Tyr_kinase_AS"/>
</dbReference>
<dbReference type="Gene3D" id="1.10.510.10">
    <property type="entry name" value="Transferase(Phosphotransferase) domain 1"/>
    <property type="match status" value="2"/>
</dbReference>
<reference evidence="11 12" key="1">
    <citation type="submission" date="2019-07" db="EMBL/GenBank/DDBJ databases">
        <authorList>
            <person name="Jastrzebski P J."/>
            <person name="Paukszto L."/>
            <person name="Jastrzebski P J."/>
        </authorList>
    </citation>
    <scope>NUCLEOTIDE SEQUENCE [LARGE SCALE GENOMIC DNA]</scope>
    <source>
        <strain evidence="11 12">WMS-il1</strain>
    </source>
</reference>
<sequence length="415" mass="45430">MDKNIPPPTPTLTVEAIKNAVLRLYCLEDISVVGKLGSGFYANVYLVYHRPTKRKMALKISPSGNIQRREIELLRGLRHENVQRLYGACIISGRLACLTEYANGGSLVDLLTATSSPLPWGCRVSLAHDIIRGLGHLHEHRLIHRDLSSQNILIRVNYEASGTAMPLPPNWGCNRSNGTTTPISPVENSLSQLEPSQGLRIDQMTELWEPGSPPCAGLPKVSPSVAPPSSFHRYSRSPPYIAVVGDLGVCLDLRQRNVDATVIAGSAYCTAPECLRKLAPYSPAADIFAYGLLVCELIARVVNNGSAIPRTSDFGLDKEKLYVPDDCPKWFLDLAVDCCKVNHLERPSAEEIVDRIISRSIDPSFIGPRAFNYNFFEEDTSPDRSSLKCFTGPTLRGNGGQQLPAPATIQPDCLG</sequence>
<evidence type="ECO:0000256" key="1">
    <source>
        <dbReference type="ARBA" id="ARBA00001936"/>
    </source>
</evidence>
<keyword evidence="7 9" id="KW-0067">ATP-binding</keyword>
<name>A0A564XWI0_HYMDI</name>
<evidence type="ECO:0000256" key="6">
    <source>
        <dbReference type="ARBA" id="ARBA00022777"/>
    </source>
</evidence>
<evidence type="ECO:0000256" key="8">
    <source>
        <dbReference type="ARBA" id="ARBA00023211"/>
    </source>
</evidence>
<keyword evidence="4" id="KW-0808">Transferase</keyword>
<keyword evidence="3" id="KW-0723">Serine/threonine-protein kinase</keyword>
<evidence type="ECO:0000256" key="4">
    <source>
        <dbReference type="ARBA" id="ARBA00022679"/>
    </source>
</evidence>
<dbReference type="Proteomes" id="UP000321570">
    <property type="component" value="Unassembled WGS sequence"/>
</dbReference>
<evidence type="ECO:0000313" key="12">
    <source>
        <dbReference type="Proteomes" id="UP000321570"/>
    </source>
</evidence>
<evidence type="ECO:0000256" key="3">
    <source>
        <dbReference type="ARBA" id="ARBA00022527"/>
    </source>
</evidence>
<dbReference type="PROSITE" id="PS00109">
    <property type="entry name" value="PROTEIN_KINASE_TYR"/>
    <property type="match status" value="1"/>
</dbReference>
<dbReference type="GO" id="GO:0005524">
    <property type="term" value="F:ATP binding"/>
    <property type="evidence" value="ECO:0007669"/>
    <property type="project" value="UniProtKB-UniRule"/>
</dbReference>
<dbReference type="GO" id="GO:0004674">
    <property type="term" value="F:protein serine/threonine kinase activity"/>
    <property type="evidence" value="ECO:0007669"/>
    <property type="project" value="UniProtKB-KW"/>
</dbReference>
<evidence type="ECO:0000256" key="2">
    <source>
        <dbReference type="ARBA" id="ARBA00001946"/>
    </source>
</evidence>
<dbReference type="GO" id="GO:0030036">
    <property type="term" value="P:actin cytoskeleton organization"/>
    <property type="evidence" value="ECO:0007669"/>
    <property type="project" value="TreeGrafter"/>
</dbReference>
<dbReference type="PROSITE" id="PS00107">
    <property type="entry name" value="PROTEIN_KINASE_ATP"/>
    <property type="match status" value="1"/>
</dbReference>
<evidence type="ECO:0000313" key="11">
    <source>
        <dbReference type="EMBL" id="VUZ39357.1"/>
    </source>
</evidence>
<dbReference type="InterPro" id="IPR017441">
    <property type="entry name" value="Protein_kinase_ATP_BS"/>
</dbReference>
<dbReference type="AlphaFoldDB" id="A0A564XWI0"/>
<dbReference type="GO" id="GO:0005634">
    <property type="term" value="C:nucleus"/>
    <property type="evidence" value="ECO:0007669"/>
    <property type="project" value="TreeGrafter"/>
</dbReference>
<organism evidence="11 12">
    <name type="scientific">Hymenolepis diminuta</name>
    <name type="common">Rat tapeworm</name>
    <dbReference type="NCBI Taxonomy" id="6216"/>
    <lineage>
        <taxon>Eukaryota</taxon>
        <taxon>Metazoa</taxon>
        <taxon>Spiralia</taxon>
        <taxon>Lophotrochozoa</taxon>
        <taxon>Platyhelminthes</taxon>
        <taxon>Cestoda</taxon>
        <taxon>Eucestoda</taxon>
        <taxon>Cyclophyllidea</taxon>
        <taxon>Hymenolepididae</taxon>
        <taxon>Hymenolepis</taxon>
    </lineage>
</organism>
<dbReference type="PANTHER" id="PTHR46485">
    <property type="entry name" value="LIM DOMAIN KINASE 1"/>
    <property type="match status" value="1"/>
</dbReference>
<evidence type="ECO:0000256" key="5">
    <source>
        <dbReference type="ARBA" id="ARBA00022741"/>
    </source>
</evidence>
<dbReference type="PANTHER" id="PTHR46485:SF5">
    <property type="entry name" value="CENTER DIVIDER, ISOFORM A"/>
    <property type="match status" value="1"/>
</dbReference>
<proteinExistence type="predicted"/>
<dbReference type="InterPro" id="IPR000719">
    <property type="entry name" value="Prot_kinase_dom"/>
</dbReference>
<keyword evidence="8" id="KW-0464">Manganese</keyword>
<dbReference type="PROSITE" id="PS50011">
    <property type="entry name" value="PROTEIN_KINASE_DOM"/>
    <property type="match status" value="1"/>
</dbReference>
<evidence type="ECO:0000256" key="9">
    <source>
        <dbReference type="PROSITE-ProRule" id="PRU10141"/>
    </source>
</evidence>
<dbReference type="EMBL" id="CABIJS010000012">
    <property type="protein sequence ID" value="VUZ39357.1"/>
    <property type="molecule type" value="Genomic_DNA"/>
</dbReference>
<dbReference type="SUPFAM" id="SSF56112">
    <property type="entry name" value="Protein kinase-like (PK-like)"/>
    <property type="match status" value="1"/>
</dbReference>
<gene>
    <name evidence="11" type="ORF">WMSIL1_LOCUS636</name>
</gene>
<comment type="cofactor">
    <cofactor evidence="2">
        <name>Mg(2+)</name>
        <dbReference type="ChEBI" id="CHEBI:18420"/>
    </cofactor>
</comment>
<evidence type="ECO:0000259" key="10">
    <source>
        <dbReference type="PROSITE" id="PS50011"/>
    </source>
</evidence>
<protein>
    <recommendedName>
        <fullName evidence="10">Protein kinase domain-containing protein</fullName>
    </recommendedName>
</protein>
<accession>A0A564XWI0</accession>
<dbReference type="InterPro" id="IPR011009">
    <property type="entry name" value="Kinase-like_dom_sf"/>
</dbReference>
<feature type="domain" description="Protein kinase" evidence="10">
    <location>
        <begin position="30"/>
        <end position="365"/>
    </location>
</feature>
<feature type="binding site" evidence="9">
    <location>
        <position position="59"/>
    </location>
    <ligand>
        <name>ATP</name>
        <dbReference type="ChEBI" id="CHEBI:30616"/>
    </ligand>
</feature>
<comment type="cofactor">
    <cofactor evidence="1">
        <name>Mn(2+)</name>
        <dbReference type="ChEBI" id="CHEBI:29035"/>
    </cofactor>
</comment>
<keyword evidence="5 9" id="KW-0547">Nucleotide-binding</keyword>
<keyword evidence="12" id="KW-1185">Reference proteome</keyword>
<dbReference type="GO" id="GO:0005737">
    <property type="term" value="C:cytoplasm"/>
    <property type="evidence" value="ECO:0007669"/>
    <property type="project" value="TreeGrafter"/>
</dbReference>
<keyword evidence="6" id="KW-0418">Kinase</keyword>
<dbReference type="Pfam" id="PF00069">
    <property type="entry name" value="Pkinase"/>
    <property type="match status" value="2"/>
</dbReference>